<dbReference type="PANTHER" id="PTHR43004">
    <property type="entry name" value="TRK SYSTEM POTASSIUM UPTAKE PROTEIN"/>
    <property type="match status" value="1"/>
</dbReference>
<dbReference type="GO" id="GO:0016709">
    <property type="term" value="F:oxidoreductase activity, acting on paired donors, with incorporation or reduction of molecular oxygen, NAD(P)H as one donor, and incorporation of one atom of oxygen"/>
    <property type="evidence" value="ECO:0007669"/>
    <property type="project" value="UniProtKB-ARBA"/>
</dbReference>
<keyword evidence="2" id="KW-0285">Flavoprotein</keyword>
<evidence type="ECO:0000313" key="6">
    <source>
        <dbReference type="EMBL" id="QFZ18687.1"/>
    </source>
</evidence>
<evidence type="ECO:0000313" key="7">
    <source>
        <dbReference type="Proteomes" id="UP000325787"/>
    </source>
</evidence>
<keyword evidence="6" id="KW-0560">Oxidoreductase</keyword>
<keyword evidence="6" id="KW-0503">Monooxygenase</keyword>
<organism evidence="6 7">
    <name type="scientific">Saccharothrix syringae</name>
    <name type="common">Nocardiopsis syringae</name>
    <dbReference type="NCBI Taxonomy" id="103733"/>
    <lineage>
        <taxon>Bacteria</taxon>
        <taxon>Bacillati</taxon>
        <taxon>Actinomycetota</taxon>
        <taxon>Actinomycetes</taxon>
        <taxon>Pseudonocardiales</taxon>
        <taxon>Pseudonocardiaceae</taxon>
        <taxon>Saccharothrix</taxon>
    </lineage>
</organism>
<dbReference type="GO" id="GO:0071949">
    <property type="term" value="F:FAD binding"/>
    <property type="evidence" value="ECO:0007669"/>
    <property type="project" value="InterPro"/>
</dbReference>
<dbReference type="KEGG" id="ssyi:EKG83_15525"/>
<dbReference type="Gene3D" id="3.50.50.60">
    <property type="entry name" value="FAD/NAD(P)-binding domain"/>
    <property type="match status" value="1"/>
</dbReference>
<dbReference type="PANTHER" id="PTHR43004:SF19">
    <property type="entry name" value="BINDING MONOOXYGENASE, PUTATIVE (JCVI)-RELATED"/>
    <property type="match status" value="1"/>
</dbReference>
<dbReference type="InterPro" id="IPR002938">
    <property type="entry name" value="FAD-bd"/>
</dbReference>
<dbReference type="PRINTS" id="PR00420">
    <property type="entry name" value="RNGMNOXGNASE"/>
</dbReference>
<feature type="region of interest" description="Disordered" evidence="4">
    <location>
        <begin position="1"/>
        <end position="40"/>
    </location>
</feature>
<dbReference type="Gene3D" id="3.30.9.10">
    <property type="entry name" value="D-Amino Acid Oxidase, subunit A, domain 2"/>
    <property type="match status" value="1"/>
</dbReference>
<evidence type="ECO:0000256" key="3">
    <source>
        <dbReference type="ARBA" id="ARBA00022827"/>
    </source>
</evidence>
<gene>
    <name evidence="6" type="ORF">EKG83_15525</name>
</gene>
<dbReference type="InterPro" id="IPR050641">
    <property type="entry name" value="RIFMO-like"/>
</dbReference>
<dbReference type="Proteomes" id="UP000325787">
    <property type="component" value="Chromosome"/>
</dbReference>
<dbReference type="Pfam" id="PF21274">
    <property type="entry name" value="Rng_hyd_C"/>
    <property type="match status" value="1"/>
</dbReference>
<name>A0A5Q0GXA7_SACSY</name>
<dbReference type="OrthoDB" id="4246007at2"/>
<keyword evidence="7" id="KW-1185">Reference proteome</keyword>
<protein>
    <submittedName>
        <fullName evidence="6">FAD-binding monooxygenase</fullName>
    </submittedName>
</protein>
<comment type="cofactor">
    <cofactor evidence="1">
        <name>FAD</name>
        <dbReference type="ChEBI" id="CHEBI:57692"/>
    </cofactor>
</comment>
<dbReference type="NCBIfam" id="NF004780">
    <property type="entry name" value="PRK06126.1"/>
    <property type="match status" value="1"/>
</dbReference>
<feature type="domain" description="FAD-binding" evidence="5">
    <location>
        <begin position="42"/>
        <end position="389"/>
    </location>
</feature>
<keyword evidence="3" id="KW-0274">FAD</keyword>
<dbReference type="SUPFAM" id="SSF51905">
    <property type="entry name" value="FAD/NAD(P)-binding domain"/>
    <property type="match status" value="1"/>
</dbReference>
<evidence type="ECO:0000259" key="5">
    <source>
        <dbReference type="Pfam" id="PF01494"/>
    </source>
</evidence>
<proteinExistence type="predicted"/>
<dbReference type="Pfam" id="PF01494">
    <property type="entry name" value="FAD_binding_3"/>
    <property type="match status" value="1"/>
</dbReference>
<dbReference type="AlphaFoldDB" id="A0A5Q0GXA7"/>
<reference evidence="7" key="1">
    <citation type="journal article" date="2021" name="Curr. Microbiol.">
        <title>Complete genome of nocamycin-producing strain Saccharothrix syringae NRRL B-16468 reveals the biosynthetic potential for secondary metabolites.</title>
        <authorList>
            <person name="Mo X."/>
            <person name="Yang S."/>
        </authorList>
    </citation>
    <scope>NUCLEOTIDE SEQUENCE [LARGE SCALE GENOMIC DNA]</scope>
    <source>
        <strain evidence="7">ATCC 51364 / DSM 43886 / JCM 6844 / KCTC 9398 / NBRC 14523 / NRRL B-16468 / INA 2240</strain>
    </source>
</reference>
<evidence type="ECO:0000256" key="1">
    <source>
        <dbReference type="ARBA" id="ARBA00001974"/>
    </source>
</evidence>
<evidence type="ECO:0000256" key="2">
    <source>
        <dbReference type="ARBA" id="ARBA00022630"/>
    </source>
</evidence>
<dbReference type="Gene3D" id="3.40.30.120">
    <property type="match status" value="1"/>
</dbReference>
<sequence>MAEGVRTPCGQQNRREERTDHDDVPEVAPVPTGSAPPPTRGTDVLVVGAGPVGLAMALDLRYRGIDHLVVERRDGRIPQPGVSTIGPRSMELFRRWGLADDIRAAGWPPDHPLDIAWVTRVGGHELHRFERGSVATRPEFRHTPEPDQVCPAHWLQPLLVGAVGRAPDGPLLLSHRLDSFTQDDDGVTAHVTDLGTGTASVVRARYLVACDGASSPVRRWCGIDAPARHEARVLRNILFRAPELTRHLRERGHRPAMVYFLMLSNELRYPLRSMDGGELFNLTVSGPALTADPTALLRDAIAFDTPVEPVADDEWHLTHWVAERYRHGRVFLAGDAAHTVSPSGGFGMNIGIADAADLGWKLAAHLRGWGGEHLLDSYEAERRPVALDSLEAANRHLQRTLARALPVDLRADTPEGERRRAEMAERLRASGADKEFDNPEVHFGYRYRSPLVIGTGAELTPEWRPGSDPGSRAAHAWLRPGVSLLDVFGEGFVLLCFGHDPRGTREVREAFDARGVPLRVVECGDPELARLYACPFVLVRPDGHVAWRDERLPADPVRLVDAVRGSVLAAVPSG</sequence>
<dbReference type="EMBL" id="CP034550">
    <property type="protein sequence ID" value="QFZ18687.1"/>
    <property type="molecule type" value="Genomic_DNA"/>
</dbReference>
<dbReference type="InterPro" id="IPR036188">
    <property type="entry name" value="FAD/NAD-bd_sf"/>
</dbReference>
<feature type="compositionally biased region" description="Basic and acidic residues" evidence="4">
    <location>
        <begin position="13"/>
        <end position="24"/>
    </location>
</feature>
<evidence type="ECO:0000256" key="4">
    <source>
        <dbReference type="SAM" id="MobiDB-lite"/>
    </source>
</evidence>
<accession>A0A5Q0GXA7</accession>